<protein>
    <submittedName>
        <fullName evidence="1">Uncharacterized protein</fullName>
    </submittedName>
</protein>
<organism evidence="1">
    <name type="scientific">gut metagenome</name>
    <dbReference type="NCBI Taxonomy" id="749906"/>
    <lineage>
        <taxon>unclassified sequences</taxon>
        <taxon>metagenomes</taxon>
        <taxon>organismal metagenomes</taxon>
    </lineage>
</organism>
<dbReference type="AlphaFoldDB" id="J9FIL4"/>
<name>J9FIL4_9ZZZZ</name>
<reference evidence="1" key="1">
    <citation type="journal article" date="2012" name="PLoS ONE">
        <title>Gene sets for utilization of primary and secondary nutrition supplies in the distal gut of endangered iberian lynx.</title>
        <authorList>
            <person name="Alcaide M."/>
            <person name="Messina E."/>
            <person name="Richter M."/>
            <person name="Bargiela R."/>
            <person name="Peplies J."/>
            <person name="Huws S.A."/>
            <person name="Newbold C.J."/>
            <person name="Golyshin P.N."/>
            <person name="Simon M.A."/>
            <person name="Lopez G."/>
            <person name="Yakimov M.M."/>
            <person name="Ferrer M."/>
        </authorList>
    </citation>
    <scope>NUCLEOTIDE SEQUENCE</scope>
</reference>
<accession>J9FIL4</accession>
<proteinExistence type="predicted"/>
<dbReference type="EMBL" id="AMCI01006458">
    <property type="protein sequence ID" value="EJW94278.1"/>
    <property type="molecule type" value="Genomic_DNA"/>
</dbReference>
<sequence>MVKLTAHLVVGRDITFPQGRCHIGIRKDDLRKHFRELSEAPGKICSGKVMQTA</sequence>
<gene>
    <name evidence="1" type="ORF">EVA_17615</name>
</gene>
<comment type="caution">
    <text evidence="1">The sequence shown here is derived from an EMBL/GenBank/DDBJ whole genome shotgun (WGS) entry which is preliminary data.</text>
</comment>
<evidence type="ECO:0000313" key="1">
    <source>
        <dbReference type="EMBL" id="EJW94278.1"/>
    </source>
</evidence>